<organism evidence="4 5">
    <name type="scientific">Paraphaeosphaeria sporulosa</name>
    <dbReference type="NCBI Taxonomy" id="1460663"/>
    <lineage>
        <taxon>Eukaryota</taxon>
        <taxon>Fungi</taxon>
        <taxon>Dikarya</taxon>
        <taxon>Ascomycota</taxon>
        <taxon>Pezizomycotina</taxon>
        <taxon>Dothideomycetes</taxon>
        <taxon>Pleosporomycetidae</taxon>
        <taxon>Pleosporales</taxon>
        <taxon>Massarineae</taxon>
        <taxon>Didymosphaeriaceae</taxon>
        <taxon>Paraphaeosphaeria</taxon>
    </lineage>
</organism>
<feature type="compositionally biased region" description="Basic residues" evidence="2">
    <location>
        <begin position="152"/>
        <end position="161"/>
    </location>
</feature>
<dbReference type="InterPro" id="IPR036864">
    <property type="entry name" value="Zn2-C6_fun-type_DNA-bd_sf"/>
</dbReference>
<sequence>MDNIDDDLDLCYHRDLKTDVYYRCPSSEVTSPPVVYADFEKNTASLIPVDIVTEFVFNKASTITIAVTQQPNLNALFEPADYPRRITIEHALCYGIDGKERLKLQRAIARGFIEAIQAIDGFKYTELQAWSKDGSDGARFKYVCLDSLQNRNRKSKTKRKNSSKDADGGNAQNISKRSELSTYDCGGAIYARFSTKREAVNALSSNSTTSTGTSNGTKPKKWKKSQNDHHVEAHSAFQDQELDMSTSPEASKAGSKKKRKKNAVQLEGSGSATKNNLKTKQAKSPSKACQEAPARDPTPEPVQPVKDICLHCCKKRIKCNEAKPNCDQCLRVLWTCQYRHLVQRSARRTDV</sequence>
<keyword evidence="1" id="KW-0539">Nucleus</keyword>
<dbReference type="AlphaFoldDB" id="A0A177CCC4"/>
<evidence type="ECO:0000313" key="5">
    <source>
        <dbReference type="Proteomes" id="UP000077069"/>
    </source>
</evidence>
<name>A0A177CCC4_9PLEO</name>
<dbReference type="EMBL" id="KV441553">
    <property type="protein sequence ID" value="OAG04532.1"/>
    <property type="molecule type" value="Genomic_DNA"/>
</dbReference>
<feature type="compositionally biased region" description="Low complexity" evidence="2">
    <location>
        <begin position="204"/>
        <end position="217"/>
    </location>
</feature>
<dbReference type="InParanoid" id="A0A177CCC4"/>
<reference evidence="4 5" key="1">
    <citation type="submission" date="2016-05" db="EMBL/GenBank/DDBJ databases">
        <title>Comparative analysis of secretome profiles of manganese(II)-oxidizing ascomycete fungi.</title>
        <authorList>
            <consortium name="DOE Joint Genome Institute"/>
            <person name="Zeiner C.A."/>
            <person name="Purvine S.O."/>
            <person name="Zink E.M."/>
            <person name="Wu S."/>
            <person name="Pasa-Tolic L."/>
            <person name="Chaput D.L."/>
            <person name="Haridas S."/>
            <person name="Grigoriev I.V."/>
            <person name="Santelli C.M."/>
            <person name="Hansel C.M."/>
        </authorList>
    </citation>
    <scope>NUCLEOTIDE SEQUENCE [LARGE SCALE GENOMIC DNA]</scope>
    <source>
        <strain evidence="4 5">AP3s5-JAC2a</strain>
    </source>
</reference>
<dbReference type="RefSeq" id="XP_018034897.1">
    <property type="nucleotide sequence ID" value="XM_018184206.1"/>
</dbReference>
<evidence type="ECO:0000256" key="2">
    <source>
        <dbReference type="SAM" id="MobiDB-lite"/>
    </source>
</evidence>
<accession>A0A177CCC4</accession>
<dbReference type="InterPro" id="IPR001138">
    <property type="entry name" value="Zn2Cys6_DnaBD"/>
</dbReference>
<dbReference type="GeneID" id="28767692"/>
<keyword evidence="5" id="KW-1185">Reference proteome</keyword>
<dbReference type="Gene3D" id="4.10.240.10">
    <property type="entry name" value="Zn(2)-C6 fungal-type DNA-binding domain"/>
    <property type="match status" value="1"/>
</dbReference>
<dbReference type="CDD" id="cd00067">
    <property type="entry name" value="GAL4"/>
    <property type="match status" value="1"/>
</dbReference>
<dbReference type="GO" id="GO:0008270">
    <property type="term" value="F:zinc ion binding"/>
    <property type="evidence" value="ECO:0007669"/>
    <property type="project" value="InterPro"/>
</dbReference>
<dbReference type="SUPFAM" id="SSF57701">
    <property type="entry name" value="Zn2/Cys6 DNA-binding domain"/>
    <property type="match status" value="1"/>
</dbReference>
<protein>
    <recommendedName>
        <fullName evidence="3">Zn(2)-C6 fungal-type domain-containing protein</fullName>
    </recommendedName>
</protein>
<dbReference type="OrthoDB" id="3251668at2759"/>
<feature type="region of interest" description="Disordered" evidence="2">
    <location>
        <begin position="152"/>
        <end position="175"/>
    </location>
</feature>
<dbReference type="Pfam" id="PF00172">
    <property type="entry name" value="Zn_clus"/>
    <property type="match status" value="1"/>
</dbReference>
<gene>
    <name evidence="4" type="ORF">CC84DRAFT_1246584</name>
</gene>
<feature type="compositionally biased region" description="Polar residues" evidence="2">
    <location>
        <begin position="268"/>
        <end position="284"/>
    </location>
</feature>
<evidence type="ECO:0000259" key="3">
    <source>
        <dbReference type="PROSITE" id="PS50048"/>
    </source>
</evidence>
<evidence type="ECO:0000256" key="1">
    <source>
        <dbReference type="ARBA" id="ARBA00023242"/>
    </source>
</evidence>
<proteinExistence type="predicted"/>
<dbReference type="GO" id="GO:0000981">
    <property type="term" value="F:DNA-binding transcription factor activity, RNA polymerase II-specific"/>
    <property type="evidence" value="ECO:0007669"/>
    <property type="project" value="InterPro"/>
</dbReference>
<dbReference type="Proteomes" id="UP000077069">
    <property type="component" value="Unassembled WGS sequence"/>
</dbReference>
<evidence type="ECO:0000313" key="4">
    <source>
        <dbReference type="EMBL" id="OAG04532.1"/>
    </source>
</evidence>
<feature type="domain" description="Zn(2)-C6 fungal-type" evidence="3">
    <location>
        <begin position="308"/>
        <end position="338"/>
    </location>
</feature>
<dbReference type="STRING" id="1460663.A0A177CCC4"/>
<dbReference type="PROSITE" id="PS50048">
    <property type="entry name" value="ZN2_CY6_FUNGAL_2"/>
    <property type="match status" value="1"/>
</dbReference>
<feature type="region of interest" description="Disordered" evidence="2">
    <location>
        <begin position="202"/>
        <end position="301"/>
    </location>
</feature>